<organism evidence="1 2">
    <name type="scientific">Melanomma pulvis-pyrius CBS 109.77</name>
    <dbReference type="NCBI Taxonomy" id="1314802"/>
    <lineage>
        <taxon>Eukaryota</taxon>
        <taxon>Fungi</taxon>
        <taxon>Dikarya</taxon>
        <taxon>Ascomycota</taxon>
        <taxon>Pezizomycotina</taxon>
        <taxon>Dothideomycetes</taxon>
        <taxon>Pleosporomycetidae</taxon>
        <taxon>Pleosporales</taxon>
        <taxon>Melanommataceae</taxon>
        <taxon>Melanomma</taxon>
    </lineage>
</organism>
<evidence type="ECO:0000313" key="2">
    <source>
        <dbReference type="Proteomes" id="UP000799757"/>
    </source>
</evidence>
<dbReference type="EMBL" id="MU001777">
    <property type="protein sequence ID" value="KAF2798749.1"/>
    <property type="molecule type" value="Genomic_DNA"/>
</dbReference>
<gene>
    <name evidence="1" type="ORF">K505DRAFT_357230</name>
</gene>
<reference evidence="1" key="1">
    <citation type="journal article" date="2020" name="Stud. Mycol.">
        <title>101 Dothideomycetes genomes: a test case for predicting lifestyles and emergence of pathogens.</title>
        <authorList>
            <person name="Haridas S."/>
            <person name="Albert R."/>
            <person name="Binder M."/>
            <person name="Bloem J."/>
            <person name="Labutti K."/>
            <person name="Salamov A."/>
            <person name="Andreopoulos B."/>
            <person name="Baker S."/>
            <person name="Barry K."/>
            <person name="Bills G."/>
            <person name="Bluhm B."/>
            <person name="Cannon C."/>
            <person name="Castanera R."/>
            <person name="Culley D."/>
            <person name="Daum C."/>
            <person name="Ezra D."/>
            <person name="Gonzalez J."/>
            <person name="Henrissat B."/>
            <person name="Kuo A."/>
            <person name="Liang C."/>
            <person name="Lipzen A."/>
            <person name="Lutzoni F."/>
            <person name="Magnuson J."/>
            <person name="Mondo S."/>
            <person name="Nolan M."/>
            <person name="Ohm R."/>
            <person name="Pangilinan J."/>
            <person name="Park H.-J."/>
            <person name="Ramirez L."/>
            <person name="Alfaro M."/>
            <person name="Sun H."/>
            <person name="Tritt A."/>
            <person name="Yoshinaga Y."/>
            <person name="Zwiers L.-H."/>
            <person name="Turgeon B."/>
            <person name="Goodwin S."/>
            <person name="Spatafora J."/>
            <person name="Crous P."/>
            <person name="Grigoriev I."/>
        </authorList>
    </citation>
    <scope>NUCLEOTIDE SEQUENCE</scope>
    <source>
        <strain evidence="1">CBS 109.77</strain>
    </source>
</reference>
<accession>A0A6A6XQX0</accession>
<evidence type="ECO:0000313" key="1">
    <source>
        <dbReference type="EMBL" id="KAF2798749.1"/>
    </source>
</evidence>
<proteinExistence type="predicted"/>
<keyword evidence="2" id="KW-1185">Reference proteome</keyword>
<dbReference type="AlphaFoldDB" id="A0A6A6XQX0"/>
<dbReference type="OrthoDB" id="3793678at2759"/>
<dbReference type="Proteomes" id="UP000799757">
    <property type="component" value="Unassembled WGS sequence"/>
</dbReference>
<protein>
    <submittedName>
        <fullName evidence="1">Uncharacterized protein</fullName>
    </submittedName>
</protein>
<sequence>MNSFLDPHPLNNSPQCEHENSIEGPTITIVISHNGSHLEYLHQISSANGMVLAVRTRQMREQAESSCQPCMIEYPRAALLKASPIAQEYLEQHPTAEIIGLDLGHILPGYAMEVMDWIVTSMATNVWSEFPTAMLSEGGNKWYYYYVYVAMRLLGMRGFAIRIQRRLDFHIDDLASDYGAYVHLLRHLADDDPMMRSLILRSVRLITQGKMPMKEGYIHKLKSRFPHYGRTLDRLLGINKEEERREGEQSAVGEAMDNDEMDVADMRNQLSQPVAEEALDVEKLGAVMDCIHIAS</sequence>
<name>A0A6A6XQX0_9PLEO</name>